<feature type="domain" description="Restriction endonuclease type IV Mrr" evidence="1">
    <location>
        <begin position="215"/>
        <end position="319"/>
    </location>
</feature>
<dbReference type="InterPro" id="IPR011335">
    <property type="entry name" value="Restrct_endonuc-II-like"/>
</dbReference>
<proteinExistence type="predicted"/>
<evidence type="ECO:0000259" key="1">
    <source>
        <dbReference type="Pfam" id="PF04471"/>
    </source>
</evidence>
<dbReference type="Gene3D" id="3.40.1350.10">
    <property type="match status" value="1"/>
</dbReference>
<comment type="caution">
    <text evidence="3">The sequence shown here is derived from an EMBL/GenBank/DDBJ whole genome shotgun (WGS) entry which is preliminary data.</text>
</comment>
<dbReference type="Pfam" id="PF04471">
    <property type="entry name" value="Mrr_cat"/>
    <property type="match status" value="1"/>
</dbReference>
<organism evidence="3">
    <name type="scientific">candidate division WOR-3 bacterium</name>
    <dbReference type="NCBI Taxonomy" id="2052148"/>
    <lineage>
        <taxon>Bacteria</taxon>
        <taxon>Bacteria division WOR-3</taxon>
    </lineage>
</organism>
<evidence type="ECO:0000259" key="2">
    <source>
        <dbReference type="Pfam" id="PF18551"/>
    </source>
</evidence>
<dbReference type="InterPro" id="IPR040572">
    <property type="entry name" value="TackOD1"/>
</dbReference>
<dbReference type="InterPro" id="IPR011856">
    <property type="entry name" value="tRNA_endonuc-like_dom_sf"/>
</dbReference>
<dbReference type="GO" id="GO:0009307">
    <property type="term" value="P:DNA restriction-modification system"/>
    <property type="evidence" value="ECO:0007669"/>
    <property type="project" value="InterPro"/>
</dbReference>
<sequence length="330" mass="37368">MINYKSPIGGTCVISDTKVLKLLEELTHGEVTELIPVFDPKSPKCAFYPVANKILGESNSFTLQLLSDLTRLGYLNKKFYEKILFCPVCNSTDLRYATYCPKCGSGYILRSLVFEHPACGYIGIEREFLNETGHICPKCRRELNLIGSDYNSPGYYYKCYNCNELSAAPVEKWHCRQCSAVFNKDEIKEVCLFSYTINEEKKSKLPVERIPKNRIAELLTQDGYEVETGVKITGRSGAEHEIDLLATKHSGPFEHRIVVGFATAETEVDSEEVIKLYAKGYDVNAQDIILVALPRLSPDALHFARHYRIQVFEANDLDKLETQLQSKPKP</sequence>
<dbReference type="AlphaFoldDB" id="A0A7C6EF97"/>
<dbReference type="Pfam" id="PF18551">
    <property type="entry name" value="TackOD1"/>
    <property type="match status" value="1"/>
</dbReference>
<reference evidence="3" key="1">
    <citation type="journal article" date="2020" name="mSystems">
        <title>Genome- and Community-Level Interaction Insights into Carbon Utilization and Element Cycling Functions of Hydrothermarchaeota in Hydrothermal Sediment.</title>
        <authorList>
            <person name="Zhou Z."/>
            <person name="Liu Y."/>
            <person name="Xu W."/>
            <person name="Pan J."/>
            <person name="Luo Z.H."/>
            <person name="Li M."/>
        </authorList>
    </citation>
    <scope>NUCLEOTIDE SEQUENCE [LARGE SCALE GENOMIC DNA]</scope>
    <source>
        <strain evidence="3">SpSt-876</strain>
    </source>
</reference>
<dbReference type="GO" id="GO:0003677">
    <property type="term" value="F:DNA binding"/>
    <property type="evidence" value="ECO:0007669"/>
    <property type="project" value="InterPro"/>
</dbReference>
<feature type="domain" description="Thaumarchaeal output" evidence="2">
    <location>
        <begin position="16"/>
        <end position="196"/>
    </location>
</feature>
<evidence type="ECO:0000313" key="3">
    <source>
        <dbReference type="EMBL" id="HHS51683.1"/>
    </source>
</evidence>
<gene>
    <name evidence="3" type="ORF">ENW73_02290</name>
</gene>
<dbReference type="InterPro" id="IPR007560">
    <property type="entry name" value="Restrct_endonuc_IV_Mrr"/>
</dbReference>
<accession>A0A7C6EF97</accession>
<dbReference type="SUPFAM" id="SSF52980">
    <property type="entry name" value="Restriction endonuclease-like"/>
    <property type="match status" value="1"/>
</dbReference>
<dbReference type="EMBL" id="DTLI01000055">
    <property type="protein sequence ID" value="HHS51683.1"/>
    <property type="molecule type" value="Genomic_DNA"/>
</dbReference>
<evidence type="ECO:0008006" key="4">
    <source>
        <dbReference type="Google" id="ProtNLM"/>
    </source>
</evidence>
<name>A0A7C6EF97_UNCW3</name>
<dbReference type="GO" id="GO:0004519">
    <property type="term" value="F:endonuclease activity"/>
    <property type="evidence" value="ECO:0007669"/>
    <property type="project" value="InterPro"/>
</dbReference>
<protein>
    <recommendedName>
        <fullName evidence="4">Thaumarchaeal output domain-containing protein</fullName>
    </recommendedName>
</protein>